<dbReference type="AlphaFoldDB" id="D4BRQ7"/>
<gene>
    <name evidence="2" type="ORF">BIFBRE_04797</name>
</gene>
<proteinExistence type="predicted"/>
<dbReference type="Proteomes" id="UP000003191">
    <property type="component" value="Unassembled WGS sequence"/>
</dbReference>
<sequence length="44" mass="4467">MSGIHEQGQGSGKHGGYYFDKENGAGDGQRGDEAALVSGRVDAG</sequence>
<evidence type="ECO:0000313" key="2">
    <source>
        <dbReference type="EMBL" id="EFE88120.1"/>
    </source>
</evidence>
<evidence type="ECO:0000256" key="1">
    <source>
        <dbReference type="SAM" id="MobiDB-lite"/>
    </source>
</evidence>
<dbReference type="HOGENOM" id="CLU_3213017_0_0_11"/>
<dbReference type="EMBL" id="ACCG02000016">
    <property type="protein sequence ID" value="EFE88120.1"/>
    <property type="molecule type" value="Genomic_DNA"/>
</dbReference>
<comment type="caution">
    <text evidence="2">The sequence shown here is derived from an EMBL/GenBank/DDBJ whole genome shotgun (WGS) entry which is preliminary data.</text>
</comment>
<name>D4BRQ7_BIFBR</name>
<accession>D4BRQ7</accession>
<keyword evidence="3" id="KW-1185">Reference proteome</keyword>
<feature type="compositionally biased region" description="Basic and acidic residues" evidence="1">
    <location>
        <begin position="19"/>
        <end position="33"/>
    </location>
</feature>
<organism evidence="2 3">
    <name type="scientific">Bifidobacterium breve DSM 20213 = JCM 1192</name>
    <dbReference type="NCBI Taxonomy" id="518634"/>
    <lineage>
        <taxon>Bacteria</taxon>
        <taxon>Bacillati</taxon>
        <taxon>Actinomycetota</taxon>
        <taxon>Actinomycetes</taxon>
        <taxon>Bifidobacteriales</taxon>
        <taxon>Bifidobacteriaceae</taxon>
        <taxon>Bifidobacterium</taxon>
    </lineage>
</organism>
<protein>
    <submittedName>
        <fullName evidence="2">Uncharacterized protein</fullName>
    </submittedName>
</protein>
<evidence type="ECO:0000313" key="3">
    <source>
        <dbReference type="Proteomes" id="UP000003191"/>
    </source>
</evidence>
<feature type="region of interest" description="Disordered" evidence="1">
    <location>
        <begin position="1"/>
        <end position="44"/>
    </location>
</feature>
<reference evidence="2 3" key="1">
    <citation type="submission" date="2010-02" db="EMBL/GenBank/DDBJ databases">
        <authorList>
            <person name="Weinstock G."/>
            <person name="Sodergren E."/>
            <person name="Clifton S."/>
            <person name="Fulton L."/>
            <person name="Fulton B."/>
            <person name="Courtney L."/>
            <person name="Fronick C."/>
            <person name="Harrison M."/>
            <person name="Strong C."/>
            <person name="Farmer C."/>
            <person name="Delahaunty K."/>
            <person name="Markovic C."/>
            <person name="Hall O."/>
            <person name="Minx P."/>
            <person name="Tomlinson C."/>
            <person name="Mitreva M."/>
            <person name="Nelson J."/>
            <person name="Hou S."/>
            <person name="Wollam A."/>
            <person name="Pepin K.H."/>
            <person name="Johnson M."/>
            <person name="Bhonagiri V."/>
            <person name="Zhang X."/>
            <person name="Suruliraj S."/>
            <person name="Warren W."/>
            <person name="Chinwalla A."/>
            <person name="Mardis E.R."/>
            <person name="Wilson R.K."/>
        </authorList>
    </citation>
    <scope>NUCLEOTIDE SEQUENCE [LARGE SCALE GENOMIC DNA]</scope>
    <source>
        <strain evidence="2 3">DSM 20213</strain>
    </source>
</reference>